<comment type="caution">
    <text evidence="2">The sequence shown here is derived from an EMBL/GenBank/DDBJ whole genome shotgun (WGS) entry which is preliminary data.</text>
</comment>
<evidence type="ECO:0008006" key="4">
    <source>
        <dbReference type="Google" id="ProtNLM"/>
    </source>
</evidence>
<dbReference type="AlphaFoldDB" id="A0A2S9YDP4"/>
<dbReference type="EMBL" id="PVNL01000109">
    <property type="protein sequence ID" value="PRQ03215.1"/>
    <property type="molecule type" value="Genomic_DNA"/>
</dbReference>
<organism evidence="2 3">
    <name type="scientific">Enhygromyxa salina</name>
    <dbReference type="NCBI Taxonomy" id="215803"/>
    <lineage>
        <taxon>Bacteria</taxon>
        <taxon>Pseudomonadati</taxon>
        <taxon>Myxococcota</taxon>
        <taxon>Polyangia</taxon>
        <taxon>Nannocystales</taxon>
        <taxon>Nannocystaceae</taxon>
        <taxon>Enhygromyxa</taxon>
    </lineage>
</organism>
<dbReference type="NCBIfam" id="TIGR04562">
    <property type="entry name" value="TIGR04552 family protein"/>
    <property type="match status" value="1"/>
</dbReference>
<evidence type="ECO:0000313" key="3">
    <source>
        <dbReference type="Proteomes" id="UP000238823"/>
    </source>
</evidence>
<reference evidence="2 3" key="1">
    <citation type="submission" date="2018-03" db="EMBL/GenBank/DDBJ databases">
        <title>Draft Genome Sequences of the Obligatory Marine Myxobacteria Enhygromyxa salina SWB007.</title>
        <authorList>
            <person name="Poehlein A."/>
            <person name="Moghaddam J.A."/>
            <person name="Harms H."/>
            <person name="Alanjari M."/>
            <person name="Koenig G.M."/>
            <person name="Daniel R."/>
            <person name="Schaeberle T.F."/>
        </authorList>
    </citation>
    <scope>NUCLEOTIDE SEQUENCE [LARGE SCALE GENOMIC DNA]</scope>
    <source>
        <strain evidence="2 3">SWB007</strain>
    </source>
</reference>
<dbReference type="InterPro" id="IPR030824">
    <property type="entry name" value="CHP04562"/>
</dbReference>
<evidence type="ECO:0000256" key="1">
    <source>
        <dbReference type="SAM" id="MobiDB-lite"/>
    </source>
</evidence>
<evidence type="ECO:0000313" key="2">
    <source>
        <dbReference type="EMBL" id="PRQ03215.1"/>
    </source>
</evidence>
<dbReference type="NCBIfam" id="TIGR04552">
    <property type="entry name" value="TIGR04552 family protein"/>
    <property type="match status" value="1"/>
</dbReference>
<protein>
    <recommendedName>
        <fullName evidence="4">TIGR04552 family protein</fullName>
    </recommendedName>
</protein>
<feature type="region of interest" description="Disordered" evidence="1">
    <location>
        <begin position="348"/>
        <end position="415"/>
    </location>
</feature>
<gene>
    <name evidence="2" type="ORF">ENSA7_53560</name>
</gene>
<feature type="compositionally biased region" description="Basic and acidic residues" evidence="1">
    <location>
        <begin position="349"/>
        <end position="385"/>
    </location>
</feature>
<feature type="region of interest" description="Disordered" evidence="1">
    <location>
        <begin position="1"/>
        <end position="22"/>
    </location>
</feature>
<dbReference type="RefSeq" id="WP_106092242.1">
    <property type="nucleotide sequence ID" value="NZ_PVNL01000109.1"/>
</dbReference>
<dbReference type="OrthoDB" id="5496958at2"/>
<proteinExistence type="predicted"/>
<accession>A0A2S9YDP4</accession>
<name>A0A2S9YDP4_9BACT</name>
<feature type="compositionally biased region" description="Basic and acidic residues" evidence="1">
    <location>
        <begin position="395"/>
        <end position="415"/>
    </location>
</feature>
<sequence length="415" mass="46950">MSESHQQPPAPGAGPSSEGAPVRKLGAFSVSEMVRQADAVPSLETIDLQDANELRLLLRGESVIDWHRLDLETEADARRLLELNAFDWDDEGDRRRIEVLRGNAVDYLQRVLNFHLDDEVSHGAPFIELPLMASGKGTRKQQRGACVLLKVMHILHHLDARELRTRLALADTELFESVEQSVLAIFDQLRSSGAPVVEFAWSRKTRESLLTKMLVKRETSAARVFDRLRFRLIVKRREDLVPTLRTMLRKLIPFNYVVPGQTVNDLIDLRDLAIGPSRLTTDEGRRAETNEFSGANFRVINFIADLPVRVDRLTRDGPNRQDQLGDDDRGDMVFVLAEFQLIDAATARANEEGESSHDAYKTRQHSRVRERMLRVNSEPRADKKLQRALQAAADAEAKTLDPDKTLDRVVQADEA</sequence>
<dbReference type="Proteomes" id="UP000238823">
    <property type="component" value="Unassembled WGS sequence"/>
</dbReference>